<keyword evidence="4" id="KW-1185">Reference proteome</keyword>
<feature type="transmembrane region" description="Helical" evidence="1">
    <location>
        <begin position="99"/>
        <end position="116"/>
    </location>
</feature>
<evidence type="ECO:0000313" key="4">
    <source>
        <dbReference type="Proteomes" id="UP001331936"/>
    </source>
</evidence>
<keyword evidence="1" id="KW-0812">Transmembrane</keyword>
<dbReference type="Proteomes" id="UP001331936">
    <property type="component" value="Unassembled WGS sequence"/>
</dbReference>
<accession>A0ABU7JQZ4</accession>
<evidence type="ECO:0000313" key="3">
    <source>
        <dbReference type="EMBL" id="MEE2032448.1"/>
    </source>
</evidence>
<evidence type="ECO:0000256" key="1">
    <source>
        <dbReference type="SAM" id="Phobius"/>
    </source>
</evidence>
<name>A0ABU7JQZ4_9NOCA</name>
<proteinExistence type="predicted"/>
<reference evidence="3 4" key="1">
    <citation type="submission" date="2023-08" db="EMBL/GenBank/DDBJ databases">
        <authorList>
            <person name="Girao M."/>
            <person name="Carvalho M.F."/>
        </authorList>
    </citation>
    <scope>NUCLEOTIDE SEQUENCE [LARGE SCALE GENOMIC DNA]</scope>
    <source>
        <strain evidence="3 4">CC-R104</strain>
    </source>
</reference>
<dbReference type="EMBL" id="JAUZMZ010000044">
    <property type="protein sequence ID" value="MEE2032448.1"/>
    <property type="molecule type" value="Genomic_DNA"/>
</dbReference>
<dbReference type="PANTHER" id="PTHR40763:SF5">
    <property type="entry name" value="MEMBRANE PROTEIN"/>
    <property type="match status" value="1"/>
</dbReference>
<protein>
    <submittedName>
        <fullName evidence="3">DUF1707 domain-containing protein</fullName>
    </submittedName>
</protein>
<feature type="domain" description="DUF1707" evidence="2">
    <location>
        <begin position="7"/>
        <end position="59"/>
    </location>
</feature>
<keyword evidence="1" id="KW-1133">Transmembrane helix</keyword>
<comment type="caution">
    <text evidence="3">The sequence shown here is derived from an EMBL/GenBank/DDBJ whole genome shotgun (WGS) entry which is preliminary data.</text>
</comment>
<dbReference type="RefSeq" id="WP_330151867.1">
    <property type="nucleotide sequence ID" value="NZ_JAUZMZ010000044.1"/>
</dbReference>
<dbReference type="PANTHER" id="PTHR40763">
    <property type="entry name" value="MEMBRANE PROTEIN-RELATED"/>
    <property type="match status" value="1"/>
</dbReference>
<organism evidence="3 4">
    <name type="scientific">Rhodococcus chondri</name>
    <dbReference type="NCBI Taxonomy" id="3065941"/>
    <lineage>
        <taxon>Bacteria</taxon>
        <taxon>Bacillati</taxon>
        <taxon>Actinomycetota</taxon>
        <taxon>Actinomycetes</taxon>
        <taxon>Mycobacteriales</taxon>
        <taxon>Nocardiaceae</taxon>
        <taxon>Rhodococcus</taxon>
    </lineage>
</organism>
<feature type="transmembrane region" description="Helical" evidence="1">
    <location>
        <begin position="74"/>
        <end position="93"/>
    </location>
</feature>
<dbReference type="InterPro" id="IPR012551">
    <property type="entry name" value="DUF1707_SHOCT-like"/>
</dbReference>
<keyword evidence="1" id="KW-0472">Membrane</keyword>
<evidence type="ECO:0000259" key="2">
    <source>
        <dbReference type="Pfam" id="PF08044"/>
    </source>
</evidence>
<dbReference type="Pfam" id="PF08044">
    <property type="entry name" value="DUF1707"/>
    <property type="match status" value="1"/>
</dbReference>
<gene>
    <name evidence="3" type="ORF">Q8814_10055</name>
</gene>
<sequence>MADPLEMRIGTAEREEAVAMLGDHFSAGRLTLVEFDDRIALAMEARTRGDLAPLFDDLPSAPAWLAPPASRENILIGLVTLLPFVFLAFLLILVLRHPIAILIALSVLYMVGRRGYRLLTDDTGAG</sequence>